<dbReference type="SMART" id="SM00220">
    <property type="entry name" value="S_TKc"/>
    <property type="match status" value="1"/>
</dbReference>
<evidence type="ECO:0000256" key="1">
    <source>
        <dbReference type="ARBA" id="ARBA00004214"/>
    </source>
</evidence>
<keyword evidence="4 10" id="KW-0547">Nucleotide-binding</keyword>
<evidence type="ECO:0000256" key="11">
    <source>
        <dbReference type="PIRSR" id="PIRSR630616-3"/>
    </source>
</evidence>
<evidence type="ECO:0000256" key="4">
    <source>
        <dbReference type="ARBA" id="ARBA00022741"/>
    </source>
</evidence>
<evidence type="ECO:0000256" key="2">
    <source>
        <dbReference type="ARBA" id="ARBA00022527"/>
    </source>
</evidence>
<evidence type="ECO:0000256" key="6">
    <source>
        <dbReference type="ARBA" id="ARBA00022840"/>
    </source>
</evidence>
<dbReference type="EC" id="2.7.11.1" evidence="14"/>
<accession>G3MR81</accession>
<evidence type="ECO:0000256" key="7">
    <source>
        <dbReference type="ARBA" id="ARBA00047899"/>
    </source>
</evidence>
<keyword evidence="6 10" id="KW-0067">ATP-binding</keyword>
<dbReference type="GO" id="GO:0032506">
    <property type="term" value="P:cytokinetic process"/>
    <property type="evidence" value="ECO:0007669"/>
    <property type="project" value="UniProtKB-ARBA"/>
</dbReference>
<dbReference type="PROSITE" id="PS00108">
    <property type="entry name" value="PROTEIN_KINASE_ST"/>
    <property type="match status" value="1"/>
</dbReference>
<reference evidence="16" key="1">
    <citation type="journal article" date="2011" name="PLoS ONE">
        <title>A deep insight into the sialotranscriptome of the gulf coast tick, Amblyomma maculatum.</title>
        <authorList>
            <person name="Karim S."/>
            <person name="Singh P."/>
            <person name="Ribeiro J.M."/>
        </authorList>
    </citation>
    <scope>NUCLEOTIDE SEQUENCE</scope>
    <source>
        <tissue evidence="16">Salivary gland</tissue>
    </source>
</reference>
<dbReference type="InterPro" id="IPR008271">
    <property type="entry name" value="Ser/Thr_kinase_AS"/>
</dbReference>
<evidence type="ECO:0000256" key="14">
    <source>
        <dbReference type="RuleBase" id="RU367134"/>
    </source>
</evidence>
<feature type="domain" description="Protein kinase" evidence="15">
    <location>
        <begin position="108"/>
        <end position="358"/>
    </location>
</feature>
<dbReference type="AlphaFoldDB" id="G3MR81"/>
<comment type="catalytic activity">
    <reaction evidence="8 14">
        <text>L-seryl-[protein] + ATP = O-phospho-L-seryl-[protein] + ADP + H(+)</text>
        <dbReference type="Rhea" id="RHEA:17989"/>
        <dbReference type="Rhea" id="RHEA-COMP:9863"/>
        <dbReference type="Rhea" id="RHEA-COMP:11604"/>
        <dbReference type="ChEBI" id="CHEBI:15378"/>
        <dbReference type="ChEBI" id="CHEBI:29999"/>
        <dbReference type="ChEBI" id="CHEBI:30616"/>
        <dbReference type="ChEBI" id="CHEBI:83421"/>
        <dbReference type="ChEBI" id="CHEBI:456216"/>
        <dbReference type="EC" id="2.7.11.1"/>
    </reaction>
</comment>
<dbReference type="Gene3D" id="1.10.510.10">
    <property type="entry name" value="Transferase(Phosphotransferase) domain 1"/>
    <property type="match status" value="1"/>
</dbReference>
<keyword evidence="5 14" id="KW-0418">Kinase</keyword>
<dbReference type="InterPro" id="IPR030616">
    <property type="entry name" value="Aur-like"/>
</dbReference>
<proteinExistence type="evidence at transcript level"/>
<dbReference type="EMBL" id="JO844382">
    <property type="protein sequence ID" value="AEO35999.1"/>
    <property type="molecule type" value="mRNA"/>
</dbReference>
<evidence type="ECO:0000256" key="9">
    <source>
        <dbReference type="PIRSR" id="PIRSR630616-1"/>
    </source>
</evidence>
<feature type="cross-link" description="Glycyl lysine isopeptide (Lys-Gly) (interchain with G-Cter in SUMO2)" evidence="11">
    <location>
        <position position="233"/>
    </location>
</feature>
<dbReference type="PANTHER" id="PTHR24350">
    <property type="entry name" value="SERINE/THREONINE-PROTEIN KINASE IAL-RELATED"/>
    <property type="match status" value="1"/>
</dbReference>
<dbReference type="GO" id="GO:0006325">
    <property type="term" value="P:chromatin organization"/>
    <property type="evidence" value="ECO:0007669"/>
    <property type="project" value="UniProtKB-ARBA"/>
</dbReference>
<sequence length="367" mass="42044">MSYRLLLLLLPVSVAFINFKFKALSLYRNGQFGLIFACALGAHLLDFIDKVLVCSAVGVLTFQFLEAMADKENQPQNAQAADANKRSAGTDAGCSKKKANLEWTLDDFEIGRPLGKGKFGNVYLAREKKSKYVIALKVMFKSQLKSNHVEHQLRREIEIQSHLRHPHILRLYGYFHDETRVYLILEYAPGGELYKELTKAKRFDNKKTATYIFQVCKALQYCHSKKVIHRDIKPENILFGYNGVIKIADFGWSVHAPSSRRETLCGTMDYLPPEMVENSVYDEKVDLWALGVLIYEFLVGRPPFETSCAKNTYDRIRRVDLQFPDHVSDDAKDLISRLLRKEPRERASLDEVMSHPWITKNAEGISS</sequence>
<evidence type="ECO:0000256" key="5">
    <source>
        <dbReference type="ARBA" id="ARBA00022777"/>
    </source>
</evidence>
<organism evidence="16">
    <name type="scientific">Amblyomma maculatum</name>
    <name type="common">Gulf Coast tick</name>
    <dbReference type="NCBI Taxonomy" id="34609"/>
    <lineage>
        <taxon>Eukaryota</taxon>
        <taxon>Metazoa</taxon>
        <taxon>Ecdysozoa</taxon>
        <taxon>Arthropoda</taxon>
        <taxon>Chelicerata</taxon>
        <taxon>Arachnida</taxon>
        <taxon>Acari</taxon>
        <taxon>Parasitiformes</taxon>
        <taxon>Ixodida</taxon>
        <taxon>Ixodoidea</taxon>
        <taxon>Ixodidae</taxon>
        <taxon>Amblyomminae</taxon>
        <taxon>Amblyomma</taxon>
    </lineage>
</organism>
<feature type="binding site" evidence="10">
    <location>
        <position position="118"/>
    </location>
    <ligand>
        <name>ATP</name>
        <dbReference type="ChEBI" id="CHEBI:30616"/>
    </ligand>
</feature>
<dbReference type="PROSITE" id="PS00107">
    <property type="entry name" value="PROTEIN_KINASE_ATP"/>
    <property type="match status" value="1"/>
</dbReference>
<keyword evidence="3 14" id="KW-0808">Transferase</keyword>
<evidence type="ECO:0000313" key="16">
    <source>
        <dbReference type="EMBL" id="AEO35999.1"/>
    </source>
</evidence>
<comment type="catalytic activity">
    <reaction evidence="7 14">
        <text>L-threonyl-[protein] + ATP = O-phospho-L-threonyl-[protein] + ADP + H(+)</text>
        <dbReference type="Rhea" id="RHEA:46608"/>
        <dbReference type="Rhea" id="RHEA-COMP:11060"/>
        <dbReference type="Rhea" id="RHEA-COMP:11605"/>
        <dbReference type="ChEBI" id="CHEBI:15378"/>
        <dbReference type="ChEBI" id="CHEBI:30013"/>
        <dbReference type="ChEBI" id="CHEBI:30616"/>
        <dbReference type="ChEBI" id="CHEBI:61977"/>
        <dbReference type="ChEBI" id="CHEBI:456216"/>
        <dbReference type="EC" id="2.7.11.1"/>
    </reaction>
</comment>
<dbReference type="InterPro" id="IPR000719">
    <property type="entry name" value="Prot_kinase_dom"/>
</dbReference>
<evidence type="ECO:0000256" key="3">
    <source>
        <dbReference type="ARBA" id="ARBA00022679"/>
    </source>
</evidence>
<evidence type="ECO:0000259" key="15">
    <source>
        <dbReference type="PROSITE" id="PS50011"/>
    </source>
</evidence>
<comment type="similarity">
    <text evidence="14">Belongs to the protein kinase superfamily. Ser/Thr protein kinase family. Aurora subfamily.</text>
</comment>
<dbReference type="InterPro" id="IPR011009">
    <property type="entry name" value="Kinase-like_dom_sf"/>
</dbReference>
<feature type="binding site" evidence="10">
    <location>
        <position position="249"/>
    </location>
    <ligand>
        <name>ATP</name>
        <dbReference type="ChEBI" id="CHEBI:30616"/>
    </ligand>
</feature>
<dbReference type="FunFam" id="3.30.200.20:FF:000042">
    <property type="entry name" value="Aurora kinase A"/>
    <property type="match status" value="1"/>
</dbReference>
<evidence type="ECO:0000256" key="13">
    <source>
        <dbReference type="RuleBase" id="RU000304"/>
    </source>
</evidence>
<dbReference type="GO" id="GO:0005524">
    <property type="term" value="F:ATP binding"/>
    <property type="evidence" value="ECO:0007669"/>
    <property type="project" value="UniProtKB-UniRule"/>
</dbReference>
<evidence type="ECO:0000256" key="8">
    <source>
        <dbReference type="ARBA" id="ARBA00048679"/>
    </source>
</evidence>
<dbReference type="GO" id="GO:0030496">
    <property type="term" value="C:midbody"/>
    <property type="evidence" value="ECO:0007669"/>
    <property type="project" value="UniProtKB-SubCell"/>
</dbReference>
<keyword evidence="2 13" id="KW-0723">Serine/threonine-protein kinase</keyword>
<evidence type="ECO:0000256" key="12">
    <source>
        <dbReference type="PROSITE-ProRule" id="PRU10141"/>
    </source>
</evidence>
<feature type="active site" description="Proton acceptor" evidence="9">
    <location>
        <position position="231"/>
    </location>
</feature>
<dbReference type="SUPFAM" id="SSF56112">
    <property type="entry name" value="Protein kinase-like (PK-like)"/>
    <property type="match status" value="1"/>
</dbReference>
<dbReference type="FunFam" id="1.10.510.10:FF:000235">
    <property type="entry name" value="Serine/threonine-protein kinase ark1"/>
    <property type="match status" value="1"/>
</dbReference>
<dbReference type="PROSITE" id="PS50011">
    <property type="entry name" value="PROTEIN_KINASE_DOM"/>
    <property type="match status" value="1"/>
</dbReference>
<dbReference type="InterPro" id="IPR017441">
    <property type="entry name" value="Protein_kinase_ATP_BS"/>
</dbReference>
<comment type="subcellular location">
    <subcellularLocation>
        <location evidence="1">Midbody</location>
    </subcellularLocation>
</comment>
<name>G3MR81_AMBMU</name>
<dbReference type="GO" id="GO:0030261">
    <property type="term" value="P:chromosome condensation"/>
    <property type="evidence" value="ECO:0007669"/>
    <property type="project" value="UniProtKB-ARBA"/>
</dbReference>
<dbReference type="GO" id="GO:0004674">
    <property type="term" value="F:protein serine/threonine kinase activity"/>
    <property type="evidence" value="ECO:0007669"/>
    <property type="project" value="UniProtKB-KW"/>
</dbReference>
<dbReference type="Pfam" id="PF00069">
    <property type="entry name" value="Pkinase"/>
    <property type="match status" value="1"/>
</dbReference>
<dbReference type="Gene3D" id="3.30.200.20">
    <property type="entry name" value="Phosphorylase Kinase, domain 1"/>
    <property type="match status" value="1"/>
</dbReference>
<evidence type="ECO:0000256" key="10">
    <source>
        <dbReference type="PIRSR" id="PIRSR630616-2"/>
    </source>
</evidence>
<feature type="binding site" evidence="10 12">
    <location>
        <position position="137"/>
    </location>
    <ligand>
        <name>ATP</name>
        <dbReference type="ChEBI" id="CHEBI:30616"/>
    </ligand>
</feature>
<feature type="binding site" evidence="10">
    <location>
        <begin position="235"/>
        <end position="236"/>
    </location>
    <ligand>
        <name>ATP</name>
        <dbReference type="ChEBI" id="CHEBI:30616"/>
    </ligand>
</feature>
<dbReference type="CDD" id="cd14007">
    <property type="entry name" value="STKc_Aurora"/>
    <property type="match status" value="1"/>
</dbReference>
<protein>
    <recommendedName>
        <fullName evidence="14">Aurora kinase</fullName>
        <ecNumber evidence="14">2.7.11.1</ecNumber>
    </recommendedName>
</protein>
<feature type="binding site" evidence="10">
    <location>
        <begin position="186"/>
        <end position="188"/>
    </location>
    <ligand>
        <name>ATP</name>
        <dbReference type="ChEBI" id="CHEBI:30616"/>
    </ligand>
</feature>
<dbReference type="GO" id="GO:0000070">
    <property type="term" value="P:mitotic sister chromatid segregation"/>
    <property type="evidence" value="ECO:0007669"/>
    <property type="project" value="UniProtKB-ARBA"/>
</dbReference>